<evidence type="ECO:0000256" key="1">
    <source>
        <dbReference type="SAM" id="Coils"/>
    </source>
</evidence>
<dbReference type="InterPro" id="IPR013761">
    <property type="entry name" value="SAM/pointed_sf"/>
</dbReference>
<gene>
    <name evidence="2" type="ORF">X798_00459</name>
</gene>
<dbReference type="EMBL" id="KZ269977">
    <property type="protein sequence ID" value="OZC12825.1"/>
    <property type="molecule type" value="Genomic_DNA"/>
</dbReference>
<sequence>MSTREKLKCARTTREVLFILNMLEYLPFFEKANILQVSALRLLKEADLKYIGIDTSGRQKLLKAVPYLSKNIPMTVGENIRHNAVNVEAKYSEINEEKFRLQKTQDELLRCRMELNLKRNELARIQKENKLIFEIIGITAYAKRLVQKLLKNCSKSGNECSSIQRLTIDLESLLNKILIPNDNSNPTKRSKGNLPSPLTVTNNNSRYWNIQQHLSQPPPKPLKNYNTRLYRSNEIYSLPWYSKILKPITIQRYKQTGRNPYCFQQPPVSPLPVLQPPAIVFSHPANEDKKYHGTTISLLTPVTSEYEHPSFVNGLFSKFARNKTSTPYKHSAAKRYSNNNSNTRHQSFVHQSRKKQLYSLKICGVIAEFLFLAFCRKNITVLLYIISAPLPQKG</sequence>
<dbReference type="AlphaFoldDB" id="A0A238C6M0"/>
<dbReference type="OrthoDB" id="5813594at2759"/>
<keyword evidence="3" id="KW-1185">Reference proteome</keyword>
<keyword evidence="1" id="KW-0175">Coiled coil</keyword>
<evidence type="ECO:0008006" key="4">
    <source>
        <dbReference type="Google" id="ProtNLM"/>
    </source>
</evidence>
<dbReference type="SUPFAM" id="SSF47769">
    <property type="entry name" value="SAM/Pointed domain"/>
    <property type="match status" value="1"/>
</dbReference>
<dbReference type="Gene3D" id="1.10.150.50">
    <property type="entry name" value="Transcription Factor, Ets-1"/>
    <property type="match status" value="1"/>
</dbReference>
<evidence type="ECO:0000313" key="2">
    <source>
        <dbReference type="EMBL" id="OZC12825.1"/>
    </source>
</evidence>
<evidence type="ECO:0000313" key="3">
    <source>
        <dbReference type="Proteomes" id="UP000242913"/>
    </source>
</evidence>
<reference evidence="2 3" key="1">
    <citation type="submission" date="2015-12" db="EMBL/GenBank/DDBJ databases">
        <title>Draft genome of the nematode, Onchocerca flexuosa.</title>
        <authorList>
            <person name="Mitreva M."/>
        </authorList>
    </citation>
    <scope>NUCLEOTIDE SEQUENCE [LARGE SCALE GENOMIC DNA]</scope>
    <source>
        <strain evidence="2">Red Deer</strain>
    </source>
</reference>
<feature type="coiled-coil region" evidence="1">
    <location>
        <begin position="101"/>
        <end position="128"/>
    </location>
</feature>
<dbReference type="Proteomes" id="UP000242913">
    <property type="component" value="Unassembled WGS sequence"/>
</dbReference>
<protein>
    <recommendedName>
        <fullName evidence="4">SAM domain-containing protein</fullName>
    </recommendedName>
</protein>
<organism evidence="2 3">
    <name type="scientific">Onchocerca flexuosa</name>
    <dbReference type="NCBI Taxonomy" id="387005"/>
    <lineage>
        <taxon>Eukaryota</taxon>
        <taxon>Metazoa</taxon>
        <taxon>Ecdysozoa</taxon>
        <taxon>Nematoda</taxon>
        <taxon>Chromadorea</taxon>
        <taxon>Rhabditida</taxon>
        <taxon>Spirurina</taxon>
        <taxon>Spiruromorpha</taxon>
        <taxon>Filarioidea</taxon>
        <taxon>Onchocercidae</taxon>
        <taxon>Onchocerca</taxon>
    </lineage>
</organism>
<accession>A0A238C6M0</accession>
<proteinExistence type="predicted"/>
<name>A0A238C6M0_9BILA</name>